<sequence length="308" mass="35230">MTSKEGSFICYDDLGICCPTDPSSFYVMGRDKKPVEIYVFIDPLCPECWALEPIIKKLQMEYSNYFTITTFLRNEIRSLNTHCGEKYEAVVKEMAQSFNETSCRTGMPCDGDVWYENTLTTPYVAILAIKAAELQGKAIGIKYLRRVRESLFLYKQNIAEENVLIECASNVKGMDVEEFIKDLHSDVAKDALQSDMKAAQEMDVEALPTMIFFGDDVDEPGLKVQGLHSYDIYVEIISEILGKKPKKCPPVSLEQFVAFYSLVTDLEISVVFDMTKEQINKEMKKLQIKQVVEEIRTKRGSLWRYKGK</sequence>
<evidence type="ECO:0000256" key="2">
    <source>
        <dbReference type="HAMAP-Rule" id="MF_02245"/>
    </source>
</evidence>
<accession>A0A9Q4FXY0</accession>
<keyword evidence="1 2" id="KW-0963">Cytoplasm</keyword>
<dbReference type="RefSeq" id="WP_257820528.1">
    <property type="nucleotide sequence ID" value="NZ_JABXYM010000001.1"/>
</dbReference>
<dbReference type="Pfam" id="PF13743">
    <property type="entry name" value="Thioredoxin_5"/>
    <property type="match status" value="1"/>
</dbReference>
<dbReference type="EMBL" id="JABXYM010000001">
    <property type="protein sequence ID" value="MCR6095791.1"/>
    <property type="molecule type" value="Genomic_DNA"/>
</dbReference>
<reference evidence="3" key="1">
    <citation type="submission" date="2020-06" db="EMBL/GenBank/DDBJ databases">
        <title>Insight into the genomes of haloalkaliphilic bacilli from Kenyan soda lakes.</title>
        <authorList>
            <person name="Mwirichia R."/>
            <person name="Villamizar G.C."/>
            <person name="Poehlein A."/>
            <person name="Mugweru J."/>
            <person name="Kipnyargis A."/>
            <person name="Kiplimo D."/>
            <person name="Orwa P."/>
            <person name="Daniel R."/>
        </authorList>
    </citation>
    <scope>NUCLEOTIDE SEQUENCE</scope>
    <source>
        <strain evidence="3">B1096_S55</strain>
    </source>
</reference>
<keyword evidence="4" id="KW-1185">Reference proteome</keyword>
<comment type="caution">
    <text evidence="3">The sequence shown here is derived from an EMBL/GenBank/DDBJ whole genome shotgun (WGS) entry which is preliminary data.</text>
</comment>
<dbReference type="PANTHER" id="PTHR13887:SF47">
    <property type="entry name" value="CLPXP ADAPTER PROTEIN SPXH"/>
    <property type="match status" value="1"/>
</dbReference>
<dbReference type="HAMAP" id="MF_02245">
    <property type="entry name" value="Adapter_SpxH"/>
    <property type="match status" value="1"/>
</dbReference>
<dbReference type="Proteomes" id="UP001057753">
    <property type="component" value="Unassembled WGS sequence"/>
</dbReference>
<protein>
    <recommendedName>
        <fullName evidence="2">ClpXP adapter protein SpxH</fullName>
    </recommendedName>
</protein>
<dbReference type="Gene3D" id="3.40.30.10">
    <property type="entry name" value="Glutaredoxin"/>
    <property type="match status" value="1"/>
</dbReference>
<evidence type="ECO:0000313" key="3">
    <source>
        <dbReference type="EMBL" id="MCR6095791.1"/>
    </source>
</evidence>
<evidence type="ECO:0000313" key="4">
    <source>
        <dbReference type="Proteomes" id="UP001057753"/>
    </source>
</evidence>
<proteinExistence type="inferred from homology"/>
<dbReference type="InterPro" id="IPR036249">
    <property type="entry name" value="Thioredoxin-like_sf"/>
</dbReference>
<comment type="similarity">
    <text evidence="2">Belongs to the SpxH family.</text>
</comment>
<dbReference type="AlphaFoldDB" id="A0A9Q4FXY0"/>
<comment type="function">
    <text evidence="2">Adapter protein required for efficient degradation of Spx by ClpXP under non-stress conditions. Interaction with Spx stabilizes Spx and exposes the C-terminus of Spx for recognition and proteolysis by ClpXP.</text>
</comment>
<dbReference type="CDD" id="cd03025">
    <property type="entry name" value="DsbA_FrnE_like"/>
    <property type="match status" value="1"/>
</dbReference>
<organism evidence="3 4">
    <name type="scientific">Salipaludibacillus agaradhaerens</name>
    <name type="common">Bacillus agaradhaerens</name>
    <dbReference type="NCBI Taxonomy" id="76935"/>
    <lineage>
        <taxon>Bacteria</taxon>
        <taxon>Bacillati</taxon>
        <taxon>Bacillota</taxon>
        <taxon>Bacilli</taxon>
        <taxon>Bacillales</taxon>
        <taxon>Bacillaceae</taxon>
    </lineage>
</organism>
<dbReference type="GO" id="GO:0005737">
    <property type="term" value="C:cytoplasm"/>
    <property type="evidence" value="ECO:0007669"/>
    <property type="project" value="UniProtKB-SubCell"/>
</dbReference>
<comment type="subunit">
    <text evidence="2">Interacts with Spx.</text>
</comment>
<dbReference type="InterPro" id="IPR046404">
    <property type="entry name" value="Adapter_SpxH"/>
</dbReference>
<name>A0A9Q4FXY0_SALAG</name>
<dbReference type="SUPFAM" id="SSF52833">
    <property type="entry name" value="Thioredoxin-like"/>
    <property type="match status" value="1"/>
</dbReference>
<gene>
    <name evidence="2" type="primary">spxH</name>
    <name evidence="3" type="ORF">HXA33_04475</name>
</gene>
<comment type="subcellular location">
    <subcellularLocation>
        <location evidence="2">Cytoplasm</location>
    </subcellularLocation>
</comment>
<dbReference type="PANTHER" id="PTHR13887">
    <property type="entry name" value="GLUTATHIONE S-TRANSFERASE KAPPA"/>
    <property type="match status" value="1"/>
</dbReference>
<evidence type="ECO:0000256" key="1">
    <source>
        <dbReference type="ARBA" id="ARBA00022490"/>
    </source>
</evidence>